<protein>
    <submittedName>
        <fullName evidence="1">Uncharacterized protein</fullName>
    </submittedName>
</protein>
<proteinExistence type="predicted"/>
<dbReference type="AlphaFoldDB" id="A0A1I3WS18"/>
<dbReference type="Proteomes" id="UP000198755">
    <property type="component" value="Unassembled WGS sequence"/>
</dbReference>
<evidence type="ECO:0000313" key="2">
    <source>
        <dbReference type="Proteomes" id="UP000198755"/>
    </source>
</evidence>
<sequence length="77" mass="9065">MEVIEFFQFAERRAARGNAAQDRFAPQTAVGDRWAQLHTESPIREIGEVVSPDLWQADFWNDLQFRLAYPTHRLRAY</sequence>
<dbReference type="EMBL" id="FOSN01000002">
    <property type="protein sequence ID" value="SFK10305.1"/>
    <property type="molecule type" value="Genomic_DNA"/>
</dbReference>
<reference evidence="1 2" key="1">
    <citation type="submission" date="2016-10" db="EMBL/GenBank/DDBJ databases">
        <authorList>
            <person name="de Groot N.N."/>
        </authorList>
    </citation>
    <scope>NUCLEOTIDE SEQUENCE [LARGE SCALE GENOMIC DNA]</scope>
    <source>
        <strain evidence="1 2">NE2</strain>
    </source>
</reference>
<evidence type="ECO:0000313" key="1">
    <source>
        <dbReference type="EMBL" id="SFK10305.1"/>
    </source>
</evidence>
<name>A0A1I3WS18_9HYPH</name>
<gene>
    <name evidence="1" type="ORF">SAMN05444581_102100</name>
</gene>
<keyword evidence="2" id="KW-1185">Reference proteome</keyword>
<dbReference type="OrthoDB" id="7500697at2"/>
<organism evidence="1 2">
    <name type="scientific">Methylocapsa palsarum</name>
    <dbReference type="NCBI Taxonomy" id="1612308"/>
    <lineage>
        <taxon>Bacteria</taxon>
        <taxon>Pseudomonadati</taxon>
        <taxon>Pseudomonadota</taxon>
        <taxon>Alphaproteobacteria</taxon>
        <taxon>Hyphomicrobiales</taxon>
        <taxon>Beijerinckiaceae</taxon>
        <taxon>Methylocapsa</taxon>
    </lineage>
</organism>
<accession>A0A1I3WS18</accession>
<dbReference type="RefSeq" id="WP_091677921.1">
    <property type="nucleotide sequence ID" value="NZ_FOSN01000002.1"/>
</dbReference>